<proteinExistence type="inferred from homology"/>
<evidence type="ECO:0000256" key="1">
    <source>
        <dbReference type="ARBA" id="ARBA00005417"/>
    </source>
</evidence>
<evidence type="ECO:0000259" key="7">
    <source>
        <dbReference type="PROSITE" id="PS50893"/>
    </source>
</evidence>
<keyword evidence="5" id="KW-1278">Translocase</keyword>
<comment type="similarity">
    <text evidence="1">Belongs to the ABC transporter superfamily.</text>
</comment>
<comment type="function">
    <text evidence="6">Part of the ABC transporter complex HmuTUV involved in hemin import. Responsible for energy coupling to the transport system.</text>
</comment>
<dbReference type="InterPro" id="IPR017871">
    <property type="entry name" value="ABC_transporter-like_CS"/>
</dbReference>
<dbReference type="SUPFAM" id="SSF52540">
    <property type="entry name" value="P-loop containing nucleoside triphosphate hydrolases"/>
    <property type="match status" value="1"/>
</dbReference>
<feature type="domain" description="ABC transporter" evidence="7">
    <location>
        <begin position="2"/>
        <end position="238"/>
    </location>
</feature>
<dbReference type="Proteomes" id="UP000029999">
    <property type="component" value="Unassembled WGS sequence"/>
</dbReference>
<evidence type="ECO:0000256" key="2">
    <source>
        <dbReference type="ARBA" id="ARBA00022448"/>
    </source>
</evidence>
<dbReference type="RefSeq" id="WP_036314215.1">
    <property type="nucleotide sequence ID" value="NZ_JRQD01000004.1"/>
</dbReference>
<reference evidence="8 9" key="1">
    <citation type="submission" date="2014-09" db="EMBL/GenBank/DDBJ databases">
        <authorList>
            <person name="Grob C."/>
            <person name="Taubert M."/>
            <person name="Howat A.M."/>
            <person name="Burns O.J."/>
            <person name="Dixon J.L."/>
            <person name="Chen Y."/>
            <person name="Murrell J.C."/>
        </authorList>
    </citation>
    <scope>NUCLEOTIDE SEQUENCE [LARGE SCALE GENOMIC DNA]</scope>
    <source>
        <strain evidence="8">L4</strain>
    </source>
</reference>
<dbReference type="Pfam" id="PF00005">
    <property type="entry name" value="ABC_tran"/>
    <property type="match status" value="1"/>
</dbReference>
<protein>
    <submittedName>
        <fullName evidence="8">Iron(III) ABC transporter, ATP-binding protein</fullName>
    </submittedName>
</protein>
<accession>A0A0A0BH82</accession>
<evidence type="ECO:0000313" key="8">
    <source>
        <dbReference type="EMBL" id="KGM06474.1"/>
    </source>
</evidence>
<keyword evidence="3" id="KW-0547">Nucleotide-binding</keyword>
<evidence type="ECO:0000256" key="4">
    <source>
        <dbReference type="ARBA" id="ARBA00022840"/>
    </source>
</evidence>
<organism evidence="8 9">
    <name type="scientific">Methylophaga thiooxydans</name>
    <dbReference type="NCBI Taxonomy" id="392484"/>
    <lineage>
        <taxon>Bacteria</taxon>
        <taxon>Pseudomonadati</taxon>
        <taxon>Pseudomonadota</taxon>
        <taxon>Gammaproteobacteria</taxon>
        <taxon>Thiotrichales</taxon>
        <taxon>Piscirickettsiaceae</taxon>
        <taxon>Methylophaga</taxon>
    </lineage>
</organism>
<name>A0A0A0BH82_9GAMM</name>
<dbReference type="InterPro" id="IPR003439">
    <property type="entry name" value="ABC_transporter-like_ATP-bd"/>
</dbReference>
<dbReference type="SMART" id="SM00382">
    <property type="entry name" value="AAA"/>
    <property type="match status" value="1"/>
</dbReference>
<dbReference type="PANTHER" id="PTHR42794:SF1">
    <property type="entry name" value="HEMIN IMPORT ATP-BINDING PROTEIN HMUV"/>
    <property type="match status" value="1"/>
</dbReference>
<keyword evidence="4 8" id="KW-0067">ATP-binding</keyword>
<dbReference type="STRING" id="392484.LP43_1696"/>
<dbReference type="InterPro" id="IPR027417">
    <property type="entry name" value="P-loop_NTPase"/>
</dbReference>
<dbReference type="GO" id="GO:0016887">
    <property type="term" value="F:ATP hydrolysis activity"/>
    <property type="evidence" value="ECO:0007669"/>
    <property type="project" value="InterPro"/>
</dbReference>
<dbReference type="AlphaFoldDB" id="A0A0A0BH82"/>
<dbReference type="PROSITE" id="PS00211">
    <property type="entry name" value="ABC_TRANSPORTER_1"/>
    <property type="match status" value="1"/>
</dbReference>
<dbReference type="PROSITE" id="PS50893">
    <property type="entry name" value="ABC_TRANSPORTER_2"/>
    <property type="match status" value="1"/>
</dbReference>
<sequence>MIEVNGLSVKIHKTVLLEAIQFHIAKGDHLVVVGPNGSGKSTLLKSLLGIIAVAAGEVRIKGKPLAEFSQRELARLISYVPQSSGKQLPFEVEDFIKMSRYAYHTALSDWTPDDQAALDDALRITNTAQFRHRQMTTLSGGECQRVMIAAALCQQTPVMVLDEPTSYLDPHHQVEVHQLISRLNQQLGITVVEVSHDINHAGQQGRHVLALQQGKSLWYGPGEAFLEAERLEALYQQEFVFVPHPHSGRIIALADPQ</sequence>
<dbReference type="FunFam" id="3.40.50.300:FF:000134">
    <property type="entry name" value="Iron-enterobactin ABC transporter ATP-binding protein"/>
    <property type="match status" value="1"/>
</dbReference>
<dbReference type="EMBL" id="JRQD01000004">
    <property type="protein sequence ID" value="KGM06474.1"/>
    <property type="molecule type" value="Genomic_DNA"/>
</dbReference>
<evidence type="ECO:0000313" key="9">
    <source>
        <dbReference type="Proteomes" id="UP000029999"/>
    </source>
</evidence>
<dbReference type="GO" id="GO:0005524">
    <property type="term" value="F:ATP binding"/>
    <property type="evidence" value="ECO:0007669"/>
    <property type="project" value="UniProtKB-KW"/>
</dbReference>
<dbReference type="PANTHER" id="PTHR42794">
    <property type="entry name" value="HEMIN IMPORT ATP-BINDING PROTEIN HMUV"/>
    <property type="match status" value="1"/>
</dbReference>
<keyword evidence="2" id="KW-0813">Transport</keyword>
<gene>
    <name evidence="8" type="ORF">LP43_1696</name>
</gene>
<evidence type="ECO:0000256" key="6">
    <source>
        <dbReference type="ARBA" id="ARBA00037066"/>
    </source>
</evidence>
<dbReference type="Gene3D" id="3.40.50.300">
    <property type="entry name" value="P-loop containing nucleotide triphosphate hydrolases"/>
    <property type="match status" value="1"/>
</dbReference>
<evidence type="ECO:0000256" key="3">
    <source>
        <dbReference type="ARBA" id="ARBA00022741"/>
    </source>
</evidence>
<comment type="caution">
    <text evidence="8">The sequence shown here is derived from an EMBL/GenBank/DDBJ whole genome shotgun (WGS) entry which is preliminary data.</text>
</comment>
<dbReference type="InterPro" id="IPR003593">
    <property type="entry name" value="AAA+_ATPase"/>
</dbReference>
<dbReference type="CDD" id="cd03214">
    <property type="entry name" value="ABC_Iron-Siderophores_B12_Hemin"/>
    <property type="match status" value="1"/>
</dbReference>
<evidence type="ECO:0000256" key="5">
    <source>
        <dbReference type="ARBA" id="ARBA00022967"/>
    </source>
</evidence>